<dbReference type="InterPro" id="IPR007397">
    <property type="entry name" value="F-box-assoc_dom"/>
</dbReference>
<dbReference type="AlphaFoldDB" id="A0A183UWI7"/>
<dbReference type="PANTHER" id="PTHR12125">
    <property type="entry name" value="F-BOX ONLY PROTEIN 6-LIKE PROTEIN"/>
    <property type="match status" value="1"/>
</dbReference>
<sequence length="289" mass="33319">MLNIIVAGVAVPPQIFEEIFQRIDCRQTLILSCPLVCRCWNEILSLAGFWIGYMKYHRMVVPPRALVAESILNLRKICLKQPFERNLIDNPSGEKDFEGWIINADGGDGFNVEHPPRGLTVVLKEVIPTAFSTSYGYCYKYCCIDLWQEGIDSEFLDTFCPPITISDCINCVWQCRAIYKLRVLLKPDKRLRYKTKQFPSFTWSYTFENSDAQWKHVEHTFSEYPTGLRYVIFGHGGKDLMYWAGYYGPKMANSSVVVHFGDGHKRRLVFLETFNGPLSVPVTRSLLKE</sequence>
<dbReference type="SMART" id="SM01198">
    <property type="entry name" value="FBA"/>
    <property type="match status" value="1"/>
</dbReference>
<name>A0A183UWI7_TOXCA</name>
<dbReference type="Gene3D" id="1.20.1280.50">
    <property type="match status" value="1"/>
</dbReference>
<dbReference type="InterPro" id="IPR008979">
    <property type="entry name" value="Galactose-bd-like_sf"/>
</dbReference>
<dbReference type="EMBL" id="UYWY01021456">
    <property type="protein sequence ID" value="VDM44176.1"/>
    <property type="molecule type" value="Genomic_DNA"/>
</dbReference>
<dbReference type="SUPFAM" id="SSF81383">
    <property type="entry name" value="F-box domain"/>
    <property type="match status" value="1"/>
</dbReference>
<reference evidence="4" key="1">
    <citation type="submission" date="2016-06" db="UniProtKB">
        <authorList>
            <consortium name="WormBaseParasite"/>
        </authorList>
    </citation>
    <scope>IDENTIFICATION</scope>
</reference>
<dbReference type="InterPro" id="IPR039752">
    <property type="entry name" value="F-box_only"/>
</dbReference>
<dbReference type="PROSITE" id="PS51114">
    <property type="entry name" value="FBA"/>
    <property type="match status" value="1"/>
</dbReference>
<evidence type="ECO:0000313" key="2">
    <source>
        <dbReference type="EMBL" id="VDM44176.1"/>
    </source>
</evidence>
<proteinExistence type="predicted"/>
<accession>A0A183UWI7</accession>
<dbReference type="SUPFAM" id="SSF49785">
    <property type="entry name" value="Galactose-binding domain-like"/>
    <property type="match status" value="1"/>
</dbReference>
<reference evidence="2 3" key="2">
    <citation type="submission" date="2018-11" db="EMBL/GenBank/DDBJ databases">
        <authorList>
            <consortium name="Pathogen Informatics"/>
        </authorList>
    </citation>
    <scope>NUCLEOTIDE SEQUENCE [LARGE SCALE GENOMIC DNA]</scope>
</reference>
<dbReference type="GO" id="GO:0061630">
    <property type="term" value="F:ubiquitin protein ligase activity"/>
    <property type="evidence" value="ECO:0007669"/>
    <property type="project" value="TreeGrafter"/>
</dbReference>
<dbReference type="Pfam" id="PF04300">
    <property type="entry name" value="FBA"/>
    <property type="match status" value="1"/>
</dbReference>
<dbReference type="GO" id="GO:0005737">
    <property type="term" value="C:cytoplasm"/>
    <property type="evidence" value="ECO:0007669"/>
    <property type="project" value="TreeGrafter"/>
</dbReference>
<organism evidence="3 4">
    <name type="scientific">Toxocara canis</name>
    <name type="common">Canine roundworm</name>
    <dbReference type="NCBI Taxonomy" id="6265"/>
    <lineage>
        <taxon>Eukaryota</taxon>
        <taxon>Metazoa</taxon>
        <taxon>Ecdysozoa</taxon>
        <taxon>Nematoda</taxon>
        <taxon>Chromadorea</taxon>
        <taxon>Rhabditida</taxon>
        <taxon>Spirurina</taxon>
        <taxon>Ascaridomorpha</taxon>
        <taxon>Ascaridoidea</taxon>
        <taxon>Toxocaridae</taxon>
        <taxon>Toxocara</taxon>
    </lineage>
</organism>
<protein>
    <submittedName>
        <fullName evidence="4">FBA domain-containing protein</fullName>
    </submittedName>
</protein>
<dbReference type="Proteomes" id="UP000050794">
    <property type="component" value="Unassembled WGS sequence"/>
</dbReference>
<dbReference type="GO" id="GO:0036503">
    <property type="term" value="P:ERAD pathway"/>
    <property type="evidence" value="ECO:0007669"/>
    <property type="project" value="TreeGrafter"/>
</dbReference>
<evidence type="ECO:0000313" key="4">
    <source>
        <dbReference type="WBParaSite" id="TCNE_0001285701-mRNA-1"/>
    </source>
</evidence>
<dbReference type="GO" id="GO:0031146">
    <property type="term" value="P:SCF-dependent proteasomal ubiquitin-dependent protein catabolic process"/>
    <property type="evidence" value="ECO:0007669"/>
    <property type="project" value="TreeGrafter"/>
</dbReference>
<dbReference type="FunFam" id="2.60.120.260:FF:000012">
    <property type="entry name" value="F-box only protein 2"/>
    <property type="match status" value="1"/>
</dbReference>
<keyword evidence="3" id="KW-1185">Reference proteome</keyword>
<dbReference type="InterPro" id="IPR036047">
    <property type="entry name" value="F-box-like_dom_sf"/>
</dbReference>
<dbReference type="PANTHER" id="PTHR12125:SF5">
    <property type="entry name" value="F-BOX DOMAIN-CONTAINING PROTEIN"/>
    <property type="match status" value="1"/>
</dbReference>
<feature type="domain" description="FBA" evidence="1">
    <location>
        <begin position="77"/>
        <end position="260"/>
    </location>
</feature>
<dbReference type="GO" id="GO:0006516">
    <property type="term" value="P:glycoprotein catabolic process"/>
    <property type="evidence" value="ECO:0007669"/>
    <property type="project" value="TreeGrafter"/>
</dbReference>
<evidence type="ECO:0000259" key="1">
    <source>
        <dbReference type="PROSITE" id="PS51114"/>
    </source>
</evidence>
<evidence type="ECO:0000313" key="3">
    <source>
        <dbReference type="Proteomes" id="UP000050794"/>
    </source>
</evidence>
<dbReference type="Gene3D" id="2.60.120.260">
    <property type="entry name" value="Galactose-binding domain-like"/>
    <property type="match status" value="1"/>
</dbReference>
<dbReference type="WBParaSite" id="TCNE_0001285701-mRNA-1">
    <property type="protein sequence ID" value="TCNE_0001285701-mRNA-1"/>
    <property type="gene ID" value="TCNE_0001285701"/>
</dbReference>
<dbReference type="GO" id="GO:0019005">
    <property type="term" value="C:SCF ubiquitin ligase complex"/>
    <property type="evidence" value="ECO:0007669"/>
    <property type="project" value="TreeGrafter"/>
</dbReference>
<gene>
    <name evidence="2" type="ORF">TCNE_LOCUS12855</name>
</gene>